<accession>A0A7J6PPC1</accession>
<reference evidence="3 4" key="1">
    <citation type="submission" date="2020-04" db="EMBL/GenBank/DDBJ databases">
        <title>Perkinsus olseni comparative genomics.</title>
        <authorList>
            <person name="Bogema D.R."/>
        </authorList>
    </citation>
    <scope>NUCLEOTIDE SEQUENCE [LARGE SCALE GENOMIC DNA]</scope>
    <source>
        <strain evidence="3">00978-12</strain>
    </source>
</reference>
<dbReference type="OrthoDB" id="431582at2759"/>
<keyword evidence="2" id="KW-0732">Signal</keyword>
<evidence type="ECO:0000256" key="1">
    <source>
        <dbReference type="SAM" id="MobiDB-lite"/>
    </source>
</evidence>
<dbReference type="Proteomes" id="UP000541610">
    <property type="component" value="Unassembled WGS sequence"/>
</dbReference>
<evidence type="ECO:0000256" key="2">
    <source>
        <dbReference type="SAM" id="SignalP"/>
    </source>
</evidence>
<feature type="chain" id="PRO_5029577571" evidence="2">
    <location>
        <begin position="24"/>
        <end position="324"/>
    </location>
</feature>
<dbReference type="AlphaFoldDB" id="A0A7J6PPC1"/>
<evidence type="ECO:0000313" key="4">
    <source>
        <dbReference type="Proteomes" id="UP000541610"/>
    </source>
</evidence>
<feature type="region of interest" description="Disordered" evidence="1">
    <location>
        <begin position="28"/>
        <end position="50"/>
    </location>
</feature>
<organism evidence="3 4">
    <name type="scientific">Perkinsus olseni</name>
    <name type="common">Perkinsus atlanticus</name>
    <dbReference type="NCBI Taxonomy" id="32597"/>
    <lineage>
        <taxon>Eukaryota</taxon>
        <taxon>Sar</taxon>
        <taxon>Alveolata</taxon>
        <taxon>Perkinsozoa</taxon>
        <taxon>Perkinsea</taxon>
        <taxon>Perkinsida</taxon>
        <taxon>Perkinsidae</taxon>
        <taxon>Perkinsus</taxon>
    </lineage>
</organism>
<comment type="caution">
    <text evidence="3">The sequence shown here is derived from an EMBL/GenBank/DDBJ whole genome shotgun (WGS) entry which is preliminary data.</text>
</comment>
<proteinExistence type="predicted"/>
<sequence>MSMSSYTGFCVALAVLFLAGCSSDGSSTDAPTSAPSMVTTSTGQNHFMSPTTTDDFNGDDDYCAGKPAGEYCGMVNGEMARILIEEHVFYFNYESKVNLKNVPFHIHDCKEFEPDYSSGAMDRVAKEFGLTTDQLKQVLTITYSLPNDSFHLEWEPNISVTMTHDACGGGNEHDHTPGYHTDTTGYDFVTTDHHFEPPTEVPHTGGNDEYCSGLPAGEYCGEINGEMARILIEEHVFYFNYESKVNLKNVPFHIYDCKEFEPDYEAMESVAQEFGLTTDQLKEVLTITYSLPSDSFHLDWKPKVSVTMTHDACEANNNHQHHGY</sequence>
<feature type="signal peptide" evidence="2">
    <location>
        <begin position="1"/>
        <end position="23"/>
    </location>
</feature>
<dbReference type="EMBL" id="JABANP010000003">
    <property type="protein sequence ID" value="KAF4697450.1"/>
    <property type="molecule type" value="Genomic_DNA"/>
</dbReference>
<name>A0A7J6PPC1_PEROL</name>
<evidence type="ECO:0000313" key="3">
    <source>
        <dbReference type="EMBL" id="KAF4697450.1"/>
    </source>
</evidence>
<protein>
    <submittedName>
        <fullName evidence="3">Uncharacterized protein</fullName>
    </submittedName>
</protein>
<gene>
    <name evidence="3" type="ORF">FOZ60_007535</name>
</gene>